<organism evidence="1 2">
    <name type="scientific">Glossina morsitans morsitans</name>
    <name type="common">Savannah tsetse fly</name>
    <dbReference type="NCBI Taxonomy" id="37546"/>
    <lineage>
        <taxon>Eukaryota</taxon>
        <taxon>Metazoa</taxon>
        <taxon>Ecdysozoa</taxon>
        <taxon>Arthropoda</taxon>
        <taxon>Hexapoda</taxon>
        <taxon>Insecta</taxon>
        <taxon>Pterygota</taxon>
        <taxon>Neoptera</taxon>
        <taxon>Endopterygota</taxon>
        <taxon>Diptera</taxon>
        <taxon>Brachycera</taxon>
        <taxon>Muscomorpha</taxon>
        <taxon>Hippoboscoidea</taxon>
        <taxon>Glossinidae</taxon>
        <taxon>Glossina</taxon>
    </lineage>
</organism>
<dbReference type="EnsemblMetazoa" id="GMOY000715-RA">
    <property type="protein sequence ID" value="GMOY000715-PA"/>
    <property type="gene ID" value="GMOY000715"/>
</dbReference>
<evidence type="ECO:0000313" key="1">
    <source>
        <dbReference type="EnsemblMetazoa" id="GMOY000715-PA"/>
    </source>
</evidence>
<dbReference type="AlphaFoldDB" id="A0A1B0FB09"/>
<reference evidence="1" key="1">
    <citation type="submission" date="2020-05" db="UniProtKB">
        <authorList>
            <consortium name="EnsemblMetazoa"/>
        </authorList>
    </citation>
    <scope>IDENTIFICATION</scope>
    <source>
        <strain evidence="1">Yale</strain>
    </source>
</reference>
<dbReference type="Proteomes" id="UP000092444">
    <property type="component" value="Unassembled WGS sequence"/>
</dbReference>
<accession>A0A1B0FB09</accession>
<dbReference type="VEuPathDB" id="VectorBase:GMOY000715"/>
<sequence length="82" mass="9313">MKAMIVSNQRQRTLLFYKVSRWPLILCNMTTDQTLHQTNCRLALAISIKLPDTSPTVHGILKKRTMNKKGANDVAFEKVRGA</sequence>
<evidence type="ECO:0000313" key="2">
    <source>
        <dbReference type="Proteomes" id="UP000092444"/>
    </source>
</evidence>
<proteinExistence type="predicted"/>
<name>A0A1B0FB09_GLOMM</name>
<protein>
    <submittedName>
        <fullName evidence="1">Uncharacterized protein</fullName>
    </submittedName>
</protein>
<dbReference type="EMBL" id="CCAG010001425">
    <property type="status" value="NOT_ANNOTATED_CDS"/>
    <property type="molecule type" value="Genomic_DNA"/>
</dbReference>
<keyword evidence="2" id="KW-1185">Reference proteome</keyword>